<dbReference type="NCBIfam" id="TIGR03160">
    <property type="entry name" value="cobT_DBIPRT"/>
    <property type="match status" value="1"/>
</dbReference>
<comment type="similarity">
    <text evidence="3 11">Belongs to the CobT family.</text>
</comment>
<dbReference type="GO" id="GO:0008939">
    <property type="term" value="F:nicotinate-nucleotide-dimethylbenzimidazole phosphoribosyltransferase activity"/>
    <property type="evidence" value="ECO:0007669"/>
    <property type="project" value="UniProtKB-UniRule"/>
</dbReference>
<evidence type="ECO:0000256" key="7">
    <source>
        <dbReference type="ARBA" id="ARBA00022676"/>
    </source>
</evidence>
<comment type="caution">
    <text evidence="12">The sequence shown here is derived from an EMBL/GenBank/DDBJ whole genome shotgun (WGS) entry which is preliminary data.</text>
</comment>
<evidence type="ECO:0000256" key="2">
    <source>
        <dbReference type="ARBA" id="ARBA00005049"/>
    </source>
</evidence>
<dbReference type="Proteomes" id="UP000693672">
    <property type="component" value="Unassembled WGS sequence"/>
</dbReference>
<dbReference type="InterPro" id="IPR003200">
    <property type="entry name" value="Nict_dMeBzImd_PRibTrfase"/>
</dbReference>
<dbReference type="GO" id="GO:0009236">
    <property type="term" value="P:cobalamin biosynthetic process"/>
    <property type="evidence" value="ECO:0007669"/>
    <property type="project" value="UniProtKB-UniRule"/>
</dbReference>
<dbReference type="FunFam" id="3.40.50.10210:FF:000001">
    <property type="entry name" value="Nicotinate-nucleotide--dimethylbenzimidazole phosphoribosyltransferase"/>
    <property type="match status" value="1"/>
</dbReference>
<evidence type="ECO:0000256" key="3">
    <source>
        <dbReference type="ARBA" id="ARBA00007110"/>
    </source>
</evidence>
<comment type="pathway">
    <text evidence="2 11">Nucleoside biosynthesis; alpha-ribazole biosynthesis; alpha-ribazole from 5,6-dimethylbenzimidazole: step 1/2.</text>
</comment>
<gene>
    <name evidence="11 12" type="primary">cobT</name>
    <name evidence="12" type="ORF">PAESOLCIP111_01650</name>
</gene>
<protein>
    <recommendedName>
        <fullName evidence="5 11">Nicotinate-nucleotide--dimethylbenzimidazole phosphoribosyltransferase</fullName>
        <shortName evidence="11">NN:DBI PRT</shortName>
        <ecNumber evidence="4 11">2.4.2.21</ecNumber>
    </recommendedName>
    <alternativeName>
        <fullName evidence="9 11">N(1)-alpha-phosphoribosyltransferase</fullName>
    </alternativeName>
</protein>
<dbReference type="HAMAP" id="MF_00230">
    <property type="entry name" value="CobT"/>
    <property type="match status" value="1"/>
</dbReference>
<sequence length="359" mass="37138">MSMWESALKDTVQAIEPLDAGKVEEASVHLDQLTKPPGSLGRMEDVAKQLAGIRREIKPDLGRKAVIVMAGDHGVCEEGVSAFPAEVTPQMVMNFLNGGAAVNVLSRQTGTDVICVDIGVNAELSHPSLHSRKVRFGTANMAKGPAMSREEAAEAVMVGVRLVEELAGQGYGLLATGEMGIGNTTPSSAILAVLGGKDAALAAGRGTGIDDKRLLHKQAVIARAIEVNRPDPADPLDVLAKVGGLEIAGLVGVILGAARRRIPVVVDGFISSAAALVASRLSPLSASYMIASHLSQEQGHAMLLEEIGLTPMLHMDMRLGEGTGAVLALPLIEAAVRIMKEMASFADAGVSGASTPANG</sequence>
<evidence type="ECO:0000256" key="1">
    <source>
        <dbReference type="ARBA" id="ARBA00002197"/>
    </source>
</evidence>
<dbReference type="PANTHER" id="PTHR43463:SF1">
    <property type="entry name" value="NICOTINATE-NUCLEOTIDE--DIMETHYLBENZIMIDAZOLE PHOSPHORIBOSYLTRANSFERASE"/>
    <property type="match status" value="1"/>
</dbReference>
<accession>A0A916NPD7</accession>
<dbReference type="EC" id="2.4.2.21" evidence="4 11"/>
<proteinExistence type="inferred from homology"/>
<keyword evidence="6 11" id="KW-0169">Cobalamin biosynthesis</keyword>
<dbReference type="Pfam" id="PF02277">
    <property type="entry name" value="DBI_PRT"/>
    <property type="match status" value="1"/>
</dbReference>
<evidence type="ECO:0000256" key="11">
    <source>
        <dbReference type="HAMAP-Rule" id="MF_00230"/>
    </source>
</evidence>
<comment type="function">
    <text evidence="1 11">Catalyzes the synthesis of alpha-ribazole-5'-phosphate from nicotinate mononucleotide (NAMN) and 5,6-dimethylbenzimidazole (DMB).</text>
</comment>
<evidence type="ECO:0000256" key="4">
    <source>
        <dbReference type="ARBA" id="ARBA00011991"/>
    </source>
</evidence>
<keyword evidence="8 11" id="KW-0808">Transferase</keyword>
<evidence type="ECO:0000256" key="8">
    <source>
        <dbReference type="ARBA" id="ARBA00022679"/>
    </source>
</evidence>
<dbReference type="PANTHER" id="PTHR43463">
    <property type="entry name" value="NICOTINATE-NUCLEOTIDE--DIMETHYLBENZIMIDAZOLE PHOSPHORIBOSYLTRANSFERASE"/>
    <property type="match status" value="1"/>
</dbReference>
<reference evidence="12" key="1">
    <citation type="submission" date="2021-06" db="EMBL/GenBank/DDBJ databases">
        <authorList>
            <person name="Criscuolo A."/>
        </authorList>
    </citation>
    <scope>NUCLEOTIDE SEQUENCE</scope>
    <source>
        <strain evidence="12">CIP111600</strain>
    </source>
</reference>
<dbReference type="EMBL" id="CAJVAS010000005">
    <property type="protein sequence ID" value="CAG7613824.1"/>
    <property type="molecule type" value="Genomic_DNA"/>
</dbReference>
<dbReference type="NCBIfam" id="NF000996">
    <property type="entry name" value="PRK00105.1"/>
    <property type="match status" value="1"/>
</dbReference>
<organism evidence="12 13">
    <name type="scientific">Paenibacillus solanacearum</name>
    <dbReference type="NCBI Taxonomy" id="2048548"/>
    <lineage>
        <taxon>Bacteria</taxon>
        <taxon>Bacillati</taxon>
        <taxon>Bacillota</taxon>
        <taxon>Bacilli</taxon>
        <taxon>Bacillales</taxon>
        <taxon>Paenibacillaceae</taxon>
        <taxon>Paenibacillus</taxon>
    </lineage>
</organism>
<name>A0A916NPD7_9BACL</name>
<evidence type="ECO:0000256" key="9">
    <source>
        <dbReference type="ARBA" id="ARBA00030686"/>
    </source>
</evidence>
<dbReference type="CDD" id="cd02439">
    <property type="entry name" value="DMB-PRT_CobT"/>
    <property type="match status" value="1"/>
</dbReference>
<dbReference type="AlphaFoldDB" id="A0A916NPD7"/>
<feature type="active site" description="Proton acceptor" evidence="11">
    <location>
        <position position="321"/>
    </location>
</feature>
<evidence type="ECO:0000256" key="5">
    <source>
        <dbReference type="ARBA" id="ARBA00015486"/>
    </source>
</evidence>
<dbReference type="InterPro" id="IPR017846">
    <property type="entry name" value="Nict_dMeBzImd_PRibTrfase_bact"/>
</dbReference>
<evidence type="ECO:0000313" key="13">
    <source>
        <dbReference type="Proteomes" id="UP000693672"/>
    </source>
</evidence>
<evidence type="ECO:0000256" key="10">
    <source>
        <dbReference type="ARBA" id="ARBA00047340"/>
    </source>
</evidence>
<comment type="catalytic activity">
    <reaction evidence="10 11">
        <text>5,6-dimethylbenzimidazole + nicotinate beta-D-ribonucleotide = alpha-ribazole 5'-phosphate + nicotinate + H(+)</text>
        <dbReference type="Rhea" id="RHEA:11196"/>
        <dbReference type="ChEBI" id="CHEBI:15378"/>
        <dbReference type="ChEBI" id="CHEBI:15890"/>
        <dbReference type="ChEBI" id="CHEBI:32544"/>
        <dbReference type="ChEBI" id="CHEBI:57502"/>
        <dbReference type="ChEBI" id="CHEBI:57918"/>
        <dbReference type="EC" id="2.4.2.21"/>
    </reaction>
</comment>
<evidence type="ECO:0000256" key="6">
    <source>
        <dbReference type="ARBA" id="ARBA00022573"/>
    </source>
</evidence>
<keyword evidence="13" id="KW-1185">Reference proteome</keyword>
<keyword evidence="7 11" id="KW-0328">Glycosyltransferase</keyword>
<evidence type="ECO:0000313" key="12">
    <source>
        <dbReference type="EMBL" id="CAG7613824.1"/>
    </source>
</evidence>